<feature type="transmembrane region" description="Helical" evidence="1">
    <location>
        <begin position="30"/>
        <end position="49"/>
    </location>
</feature>
<evidence type="ECO:0000313" key="3">
    <source>
        <dbReference type="Proteomes" id="UP000819052"/>
    </source>
</evidence>
<evidence type="ECO:0000256" key="1">
    <source>
        <dbReference type="SAM" id="Phobius"/>
    </source>
</evidence>
<accession>A0ABX0M536</accession>
<gene>
    <name evidence="2" type="ORF">F1609_03600</name>
</gene>
<dbReference type="EMBL" id="VVIW01000002">
    <property type="protein sequence ID" value="NHZ39256.1"/>
    <property type="molecule type" value="Genomic_DNA"/>
</dbReference>
<comment type="caution">
    <text evidence="2">The sequence shown here is derived from an EMBL/GenBank/DDBJ whole genome shotgun (WGS) entry which is preliminary data.</text>
</comment>
<dbReference type="RefSeq" id="WP_167074799.1">
    <property type="nucleotide sequence ID" value="NZ_VVIW01000002.1"/>
</dbReference>
<sequence length="60" mass="6349">MRGRVQMVFTGAFYGLLMSAASWWPDNVAAMLGISGLVLTAAGAWLVRVPQRALAGTGRP</sequence>
<organism evidence="2 3">
    <name type="scientific">Massilia aquatica</name>
    <dbReference type="NCBI Taxonomy" id="2609000"/>
    <lineage>
        <taxon>Bacteria</taxon>
        <taxon>Pseudomonadati</taxon>
        <taxon>Pseudomonadota</taxon>
        <taxon>Betaproteobacteria</taxon>
        <taxon>Burkholderiales</taxon>
        <taxon>Oxalobacteraceae</taxon>
        <taxon>Telluria group</taxon>
        <taxon>Massilia</taxon>
    </lineage>
</organism>
<keyword evidence="1" id="KW-0472">Membrane</keyword>
<evidence type="ECO:0000313" key="2">
    <source>
        <dbReference type="EMBL" id="NHZ39256.1"/>
    </source>
</evidence>
<name>A0ABX0M536_9BURK</name>
<proteinExistence type="predicted"/>
<keyword evidence="1" id="KW-0812">Transmembrane</keyword>
<feature type="transmembrane region" description="Helical" evidence="1">
    <location>
        <begin position="7"/>
        <end position="24"/>
    </location>
</feature>
<protein>
    <submittedName>
        <fullName evidence="2">Uncharacterized protein</fullName>
    </submittedName>
</protein>
<dbReference type="Proteomes" id="UP000819052">
    <property type="component" value="Unassembled WGS sequence"/>
</dbReference>
<reference evidence="2 3" key="1">
    <citation type="submission" date="2019-09" db="EMBL/GenBank/DDBJ databases">
        <title>Taxonomy of Antarctic Massilia spp.: description of Massilia rubra sp. nov., Massilia aquatica sp. nov., Massilia mucilaginosa sp. nov., Massilia frigida sp. nov. isolated from streams, lakes and regoliths.</title>
        <authorList>
            <person name="Holochova P."/>
            <person name="Sedlacek I."/>
            <person name="Kralova S."/>
            <person name="Maslanova I."/>
            <person name="Busse H.-J."/>
            <person name="Stankova E."/>
            <person name="Vrbovska V."/>
            <person name="Kovarovic V."/>
            <person name="Bartak M."/>
            <person name="Svec P."/>
            <person name="Pantucek R."/>
        </authorList>
    </citation>
    <scope>NUCLEOTIDE SEQUENCE [LARGE SCALE GENOMIC DNA]</scope>
    <source>
        <strain evidence="2 3">CCM 8693</strain>
    </source>
</reference>
<keyword evidence="3" id="KW-1185">Reference proteome</keyword>
<keyword evidence="1" id="KW-1133">Transmembrane helix</keyword>